<dbReference type="KEGG" id="ehx:EMIHUDRAFT_241608"/>
<dbReference type="GeneID" id="17266683"/>
<protein>
    <submittedName>
        <fullName evidence="1">Uncharacterized protein</fullName>
    </submittedName>
</protein>
<keyword evidence="2" id="KW-1185">Reference proteome</keyword>
<dbReference type="PaxDb" id="2903-EOD21139"/>
<reference evidence="1" key="2">
    <citation type="submission" date="2024-10" db="UniProtKB">
        <authorList>
            <consortium name="EnsemblProtists"/>
        </authorList>
    </citation>
    <scope>IDENTIFICATION</scope>
</reference>
<dbReference type="AlphaFoldDB" id="A0A0D3JCA4"/>
<accession>A0A0D3JCA4</accession>
<organism evidence="1 2">
    <name type="scientific">Emiliania huxleyi (strain CCMP1516)</name>
    <dbReference type="NCBI Taxonomy" id="280463"/>
    <lineage>
        <taxon>Eukaryota</taxon>
        <taxon>Haptista</taxon>
        <taxon>Haptophyta</taxon>
        <taxon>Prymnesiophyceae</taxon>
        <taxon>Isochrysidales</taxon>
        <taxon>Noelaerhabdaceae</taxon>
        <taxon>Emiliania</taxon>
    </lineage>
</organism>
<reference evidence="2" key="1">
    <citation type="journal article" date="2013" name="Nature">
        <title>Pan genome of the phytoplankton Emiliania underpins its global distribution.</title>
        <authorList>
            <person name="Read B.A."/>
            <person name="Kegel J."/>
            <person name="Klute M.J."/>
            <person name="Kuo A."/>
            <person name="Lefebvre S.C."/>
            <person name="Maumus F."/>
            <person name="Mayer C."/>
            <person name="Miller J."/>
            <person name="Monier A."/>
            <person name="Salamov A."/>
            <person name="Young J."/>
            <person name="Aguilar M."/>
            <person name="Claverie J.M."/>
            <person name="Frickenhaus S."/>
            <person name="Gonzalez K."/>
            <person name="Herman E.K."/>
            <person name="Lin Y.C."/>
            <person name="Napier J."/>
            <person name="Ogata H."/>
            <person name="Sarno A.F."/>
            <person name="Shmutz J."/>
            <person name="Schroeder D."/>
            <person name="de Vargas C."/>
            <person name="Verret F."/>
            <person name="von Dassow P."/>
            <person name="Valentin K."/>
            <person name="Van de Peer Y."/>
            <person name="Wheeler G."/>
            <person name="Dacks J.B."/>
            <person name="Delwiche C.F."/>
            <person name="Dyhrman S.T."/>
            <person name="Glockner G."/>
            <person name="John U."/>
            <person name="Richards T."/>
            <person name="Worden A.Z."/>
            <person name="Zhang X."/>
            <person name="Grigoriev I.V."/>
            <person name="Allen A.E."/>
            <person name="Bidle K."/>
            <person name="Borodovsky M."/>
            <person name="Bowler C."/>
            <person name="Brownlee C."/>
            <person name="Cock J.M."/>
            <person name="Elias M."/>
            <person name="Gladyshev V.N."/>
            <person name="Groth M."/>
            <person name="Guda C."/>
            <person name="Hadaegh A."/>
            <person name="Iglesias-Rodriguez M.D."/>
            <person name="Jenkins J."/>
            <person name="Jones B.M."/>
            <person name="Lawson T."/>
            <person name="Leese F."/>
            <person name="Lindquist E."/>
            <person name="Lobanov A."/>
            <person name="Lomsadze A."/>
            <person name="Malik S.B."/>
            <person name="Marsh M.E."/>
            <person name="Mackinder L."/>
            <person name="Mock T."/>
            <person name="Mueller-Roeber B."/>
            <person name="Pagarete A."/>
            <person name="Parker M."/>
            <person name="Probert I."/>
            <person name="Quesneville H."/>
            <person name="Raines C."/>
            <person name="Rensing S.A."/>
            <person name="Riano-Pachon D.M."/>
            <person name="Richier S."/>
            <person name="Rokitta S."/>
            <person name="Shiraiwa Y."/>
            <person name="Soanes D.M."/>
            <person name="van der Giezen M."/>
            <person name="Wahlund T.M."/>
            <person name="Williams B."/>
            <person name="Wilson W."/>
            <person name="Wolfe G."/>
            <person name="Wurch L.L."/>
        </authorList>
    </citation>
    <scope>NUCLEOTIDE SEQUENCE</scope>
</reference>
<dbReference type="EnsemblProtists" id="EOD21139">
    <property type="protein sequence ID" value="EOD21139"/>
    <property type="gene ID" value="EMIHUDRAFT_241608"/>
</dbReference>
<sequence>MSDSIADEAIGQACTLLTAALHCRRQSAELKKCLAASGSAGCAHAQQAFATCSHEHASEVISSLVSVASAHCKAEVAAFAACKRGGSRACEEEDLAALRCASLQVLRSATSALRLRALLSQSALESESYPR</sequence>
<dbReference type="Proteomes" id="UP000013827">
    <property type="component" value="Unassembled WGS sequence"/>
</dbReference>
<evidence type="ECO:0000313" key="2">
    <source>
        <dbReference type="Proteomes" id="UP000013827"/>
    </source>
</evidence>
<dbReference type="RefSeq" id="XP_005773568.1">
    <property type="nucleotide sequence ID" value="XM_005773511.1"/>
</dbReference>
<name>A0A0D3JCA4_EMIH1</name>
<dbReference type="HOGENOM" id="CLU_1931481_0_0_1"/>
<proteinExistence type="predicted"/>
<evidence type="ECO:0000313" key="1">
    <source>
        <dbReference type="EnsemblProtists" id="EOD21139"/>
    </source>
</evidence>